<keyword evidence="3" id="KW-1185">Reference proteome</keyword>
<dbReference type="SMART" id="SM00185">
    <property type="entry name" value="ARM"/>
    <property type="match status" value="6"/>
</dbReference>
<dbReference type="SUPFAM" id="SSF48371">
    <property type="entry name" value="ARM repeat"/>
    <property type="match status" value="1"/>
</dbReference>
<dbReference type="Gene3D" id="1.25.10.10">
    <property type="entry name" value="Leucine-rich Repeat Variant"/>
    <property type="match status" value="2"/>
</dbReference>
<dbReference type="WBParaSite" id="SCUD_0001060401-mRNA-1">
    <property type="protein sequence ID" value="SCUD_0001060401-mRNA-1"/>
    <property type="gene ID" value="SCUD_0001060401"/>
</dbReference>
<dbReference type="GO" id="GO:0007155">
    <property type="term" value="P:cell adhesion"/>
    <property type="evidence" value="ECO:0007669"/>
    <property type="project" value="InterPro"/>
</dbReference>
<dbReference type="Proteomes" id="UP000279833">
    <property type="component" value="Unassembled WGS sequence"/>
</dbReference>
<organism evidence="4">
    <name type="scientific">Schistosoma curassoni</name>
    <dbReference type="NCBI Taxonomy" id="6186"/>
    <lineage>
        <taxon>Eukaryota</taxon>
        <taxon>Metazoa</taxon>
        <taxon>Spiralia</taxon>
        <taxon>Lophotrochozoa</taxon>
        <taxon>Platyhelminthes</taxon>
        <taxon>Trematoda</taxon>
        <taxon>Digenea</taxon>
        <taxon>Strigeidida</taxon>
        <taxon>Schistosomatoidea</taxon>
        <taxon>Schistosomatidae</taxon>
        <taxon>Schistosoma</taxon>
    </lineage>
</organism>
<dbReference type="Pfam" id="PF00514">
    <property type="entry name" value="Arm"/>
    <property type="match status" value="2"/>
</dbReference>
<reference evidence="4" key="1">
    <citation type="submission" date="2016-06" db="UniProtKB">
        <authorList>
            <consortium name="WormBaseParasite"/>
        </authorList>
    </citation>
    <scope>IDENTIFICATION</scope>
</reference>
<name>A0A183K6H9_9TREM</name>
<reference evidence="2 3" key="2">
    <citation type="submission" date="2018-11" db="EMBL/GenBank/DDBJ databases">
        <authorList>
            <consortium name="Pathogen Informatics"/>
        </authorList>
    </citation>
    <scope>NUCLEOTIDE SEQUENCE [LARGE SCALE GENOMIC DNA]</scope>
    <source>
        <strain evidence="2">Dakar</strain>
        <strain evidence="3">Dakar, Senegal</strain>
    </source>
</reference>
<dbReference type="InterPro" id="IPR013284">
    <property type="entry name" value="Beta-catenin"/>
</dbReference>
<dbReference type="AlphaFoldDB" id="A0A183K6H9"/>
<dbReference type="InterPro" id="IPR000225">
    <property type="entry name" value="Armadillo"/>
</dbReference>
<dbReference type="STRING" id="6186.A0A183K6H9"/>
<dbReference type="InterPro" id="IPR011989">
    <property type="entry name" value="ARM-like"/>
</dbReference>
<dbReference type="PROSITE" id="PS50176">
    <property type="entry name" value="ARM_REPEAT"/>
    <property type="match status" value="2"/>
</dbReference>
<evidence type="ECO:0000313" key="4">
    <source>
        <dbReference type="WBParaSite" id="SCUD_0001060401-mRNA-1"/>
    </source>
</evidence>
<accession>A0A183K6H9</accession>
<dbReference type="EMBL" id="UZAK01033878">
    <property type="protein sequence ID" value="VDP40636.1"/>
    <property type="molecule type" value="Genomic_DNA"/>
</dbReference>
<protein>
    <submittedName>
        <fullName evidence="4">Armadillo repeat-containing protein 5</fullName>
    </submittedName>
</protein>
<sequence length="585" mass="65621">MLKLSTEFLSNLGQMISSLELCFLSFCLRFYSLDKTSAFKDIKMRKHSHVYDSQNSKEFQHSVSVNSSKSDSSAPIFHECFSSVEQLSGPVSKLNEIIQDLIDYKNDAEFAAMTASDLAKRLRSNISADEAFQVVSYIHKFARYQAARCGLVNCSELVRAIIHILQTTKNVDLQSEAALTLQLLTKALTGAKLACEEIGIPQLVEMLRHPCEVMYTTALYVLNQLLWHLPNYSRPEFRQCNGQLNLIYLLEANRLDDSNWLLICLDTLRMAVYESSETKLKEINRDDLALLSHTQQQMQEKTTSVATASAAVGLNIQKGKSKVLRYNTACNNPITIDGEDMENVKTLTYLGRIIDEHEGFDAGVKLSITSTNIYQIIVHLLRTYPTNMKIAYNIARLIKVLSVCNENKLKLVEAGTVEALTPLLNCTNEILQLETLWGLRNISDQAYHLLATKNLIPILINLLASKNEHISICSAGCLCNLTCQNVQNKSLLVEKGGVKVLCRLLCLNSDRQEIAEPICSALRHVTHRNPHSNSAIYEVRTSDTLSTIASLFLKYQFVSALPLLKSVVGLIRNLSTVEVTRHELK</sequence>
<feature type="repeat" description="ARM" evidence="1">
    <location>
        <begin position="454"/>
        <end position="496"/>
    </location>
</feature>
<dbReference type="PANTHER" id="PTHR45976">
    <property type="entry name" value="ARMADILLO SEGMENT POLARITY PROTEIN"/>
    <property type="match status" value="1"/>
</dbReference>
<proteinExistence type="predicted"/>
<evidence type="ECO:0000256" key="1">
    <source>
        <dbReference type="PROSITE-ProRule" id="PRU00259"/>
    </source>
</evidence>
<evidence type="ECO:0000313" key="3">
    <source>
        <dbReference type="Proteomes" id="UP000279833"/>
    </source>
</evidence>
<feature type="repeat" description="ARM" evidence="1">
    <location>
        <begin position="496"/>
        <end position="529"/>
    </location>
</feature>
<dbReference type="GO" id="GO:0045296">
    <property type="term" value="F:cadherin binding"/>
    <property type="evidence" value="ECO:0007669"/>
    <property type="project" value="InterPro"/>
</dbReference>
<dbReference type="InterPro" id="IPR016024">
    <property type="entry name" value="ARM-type_fold"/>
</dbReference>
<evidence type="ECO:0000313" key="2">
    <source>
        <dbReference type="EMBL" id="VDP40636.1"/>
    </source>
</evidence>
<gene>
    <name evidence="2" type="ORF">SCUD_LOCUS10604</name>
</gene>